<dbReference type="Proteomes" id="UP001190700">
    <property type="component" value="Unassembled WGS sequence"/>
</dbReference>
<evidence type="ECO:0000256" key="1">
    <source>
        <dbReference type="SAM" id="MobiDB-lite"/>
    </source>
</evidence>
<dbReference type="InterPro" id="IPR014710">
    <property type="entry name" value="RmlC-like_jellyroll"/>
</dbReference>
<feature type="region of interest" description="Disordered" evidence="1">
    <location>
        <begin position="454"/>
        <end position="476"/>
    </location>
</feature>
<protein>
    <recommendedName>
        <fullName evidence="2">Cyclic nucleotide-binding domain-containing protein</fullName>
    </recommendedName>
</protein>
<dbReference type="InterPro" id="IPR018490">
    <property type="entry name" value="cNMP-bd_dom_sf"/>
</dbReference>
<dbReference type="AlphaFoldDB" id="A0AAE0KZJ1"/>
<name>A0AAE0KZJ1_9CHLO</name>
<accession>A0AAE0KZJ1</accession>
<evidence type="ECO:0000313" key="3">
    <source>
        <dbReference type="EMBL" id="KAK3266225.1"/>
    </source>
</evidence>
<organism evidence="3 4">
    <name type="scientific">Cymbomonas tetramitiformis</name>
    <dbReference type="NCBI Taxonomy" id="36881"/>
    <lineage>
        <taxon>Eukaryota</taxon>
        <taxon>Viridiplantae</taxon>
        <taxon>Chlorophyta</taxon>
        <taxon>Pyramimonadophyceae</taxon>
        <taxon>Pyramimonadales</taxon>
        <taxon>Pyramimonadaceae</taxon>
        <taxon>Cymbomonas</taxon>
    </lineage>
</organism>
<feature type="domain" description="Cyclic nucleotide-binding" evidence="2">
    <location>
        <begin position="25"/>
        <end position="79"/>
    </location>
</feature>
<feature type="domain" description="Cyclic nucleotide-binding" evidence="2">
    <location>
        <begin position="606"/>
        <end position="667"/>
    </location>
</feature>
<dbReference type="PROSITE" id="PS50042">
    <property type="entry name" value="CNMP_BINDING_3"/>
    <property type="match status" value="2"/>
</dbReference>
<reference evidence="3 4" key="1">
    <citation type="journal article" date="2015" name="Genome Biol. Evol.">
        <title>Comparative Genomics of a Bacterivorous Green Alga Reveals Evolutionary Causalities and Consequences of Phago-Mixotrophic Mode of Nutrition.</title>
        <authorList>
            <person name="Burns J.A."/>
            <person name="Paasch A."/>
            <person name="Narechania A."/>
            <person name="Kim E."/>
        </authorList>
    </citation>
    <scope>NUCLEOTIDE SEQUENCE [LARGE SCALE GENOMIC DNA]</scope>
    <source>
        <strain evidence="3 4">PLY_AMNH</strain>
    </source>
</reference>
<feature type="compositionally biased region" description="Polar residues" evidence="1">
    <location>
        <begin position="143"/>
        <end position="169"/>
    </location>
</feature>
<feature type="region of interest" description="Disordered" evidence="1">
    <location>
        <begin position="194"/>
        <end position="247"/>
    </location>
</feature>
<evidence type="ECO:0000259" key="2">
    <source>
        <dbReference type="PROSITE" id="PS50042"/>
    </source>
</evidence>
<evidence type="ECO:0000313" key="4">
    <source>
        <dbReference type="Proteomes" id="UP001190700"/>
    </source>
</evidence>
<dbReference type="PANTHER" id="PTHR23011">
    <property type="entry name" value="CYCLIC NUCLEOTIDE-BINDING DOMAIN CONTAINING PROTEIN"/>
    <property type="match status" value="1"/>
</dbReference>
<keyword evidence="4" id="KW-1185">Reference proteome</keyword>
<sequence>MEENKNSPDKTLNSSWDFLSVLPNLATQLDPSTFRLLFNERDIDVRERGDVICTQGSQSDYWYIILEGRVGLFHDESNDVQKGFDRLFQTYTPTVVEEGSSPPIGEGEGGIGEKRTSGWIRSNAVGVAQSVVAFRKGLRKDNPSTSLSPEKSYTSDTGAPVQEKSTASLDSDAGDKGINILNTTYGRGVLAEVEKAGPGGAGSGSPETPARGRPRLSRSNSLADVVSRISRSSTSGPSKSVTDPKRKSGFAYSGAIDLSLSETTMRPEAKVTPRPAENSSEDAFAAAAKMEEHFRYVAMKRVCAACVGIQITSLSSDNSFAEAALSEPSLLTFVAMTKTYLVAIPKEVFQAAIEKMSHFMFAPTETLRLLEKDPEERTSDELHVIAKNICCLKSFCMMPITDVWRLAGLMRLLDVPVSCKIYQQGHPSYGLYVMLLGSANVHCKLHLSESSLDLPGSQLTSPGPTAPTPKKSRKERRASLLATMKKTLPVNEKEAVMKVETVDPDHILLNFGAYSGTDVIQTGDIFGEKEEASRESSIITRQPSKILALTTAQVHEVHHLLRLSAPAELKDHKRQAAILEVLEGETGMREVADAAKLKLMLGHTELFQSLDGDMRAELCQYARLEEIPQNTPVVQQGNEVSKWCFIMDGYVEVMSNESTHLHNHDNW</sequence>
<dbReference type="SUPFAM" id="SSF51206">
    <property type="entry name" value="cAMP-binding domain-like"/>
    <property type="match status" value="3"/>
</dbReference>
<feature type="region of interest" description="Disordered" evidence="1">
    <location>
        <begin position="139"/>
        <end position="176"/>
    </location>
</feature>
<dbReference type="InterPro" id="IPR000595">
    <property type="entry name" value="cNMP-bd_dom"/>
</dbReference>
<feature type="compositionally biased region" description="Low complexity" evidence="1">
    <location>
        <begin position="227"/>
        <end position="240"/>
    </location>
</feature>
<dbReference type="Gene3D" id="2.60.120.10">
    <property type="entry name" value="Jelly Rolls"/>
    <property type="match status" value="3"/>
</dbReference>
<gene>
    <name evidence="3" type="ORF">CYMTET_25136</name>
</gene>
<feature type="non-terminal residue" evidence="3">
    <location>
        <position position="667"/>
    </location>
</feature>
<proteinExistence type="predicted"/>
<dbReference type="PANTHER" id="PTHR23011:SF28">
    <property type="entry name" value="CYCLIC NUCLEOTIDE-BINDING DOMAIN CONTAINING PROTEIN"/>
    <property type="match status" value="1"/>
</dbReference>
<comment type="caution">
    <text evidence="3">The sequence shown here is derived from an EMBL/GenBank/DDBJ whole genome shotgun (WGS) entry which is preliminary data.</text>
</comment>
<dbReference type="EMBL" id="LGRX02013335">
    <property type="protein sequence ID" value="KAK3266225.1"/>
    <property type="molecule type" value="Genomic_DNA"/>
</dbReference>